<reference evidence="2" key="1">
    <citation type="journal article" date="2014" name="Int. J. Syst. Evol. Microbiol.">
        <title>Complete genome sequence of Corynebacterium casei LMG S-19264T (=DSM 44701T), isolated from a smear-ripened cheese.</title>
        <authorList>
            <consortium name="US DOE Joint Genome Institute (JGI-PGF)"/>
            <person name="Walter F."/>
            <person name="Albersmeier A."/>
            <person name="Kalinowski J."/>
            <person name="Ruckert C."/>
        </authorList>
    </citation>
    <scope>NUCLEOTIDE SEQUENCE</scope>
    <source>
        <strain evidence="2">CCM 7905</strain>
    </source>
</reference>
<dbReference type="EMBL" id="BMCU01000002">
    <property type="protein sequence ID" value="GGG04398.1"/>
    <property type="molecule type" value="Genomic_DNA"/>
</dbReference>
<name>A0A917CZL6_9NOCA</name>
<gene>
    <name evidence="2" type="ORF">GCM10007304_18120</name>
</gene>
<dbReference type="AlphaFoldDB" id="A0A917CZL6"/>
<comment type="caution">
    <text evidence="2">The sequence shown here is derived from an EMBL/GenBank/DDBJ whole genome shotgun (WGS) entry which is preliminary data.</text>
</comment>
<evidence type="ECO:0000313" key="3">
    <source>
        <dbReference type="Proteomes" id="UP000654257"/>
    </source>
</evidence>
<evidence type="ECO:0000313" key="2">
    <source>
        <dbReference type="EMBL" id="GGG04398.1"/>
    </source>
</evidence>
<accession>A0A917CZL6</accession>
<dbReference type="Proteomes" id="UP000654257">
    <property type="component" value="Unassembled WGS sequence"/>
</dbReference>
<sequence>MTTADELAAESLSLARQALASVERLHPDDGTRILVTAAAATAIAILAAQAELREQTPKASTVHYHSANGGHGGNGGPGYGGGGGGGGGGGLPPFKPQHPRY</sequence>
<organism evidence="2 3">
    <name type="scientific">Rhodococcoides trifolii</name>
    <dbReference type="NCBI Taxonomy" id="908250"/>
    <lineage>
        <taxon>Bacteria</taxon>
        <taxon>Bacillati</taxon>
        <taxon>Actinomycetota</taxon>
        <taxon>Actinomycetes</taxon>
        <taxon>Mycobacteriales</taxon>
        <taxon>Nocardiaceae</taxon>
        <taxon>Rhodococcoides</taxon>
    </lineage>
</organism>
<proteinExistence type="predicted"/>
<protein>
    <submittedName>
        <fullName evidence="2">Uncharacterized protein</fullName>
    </submittedName>
</protein>
<feature type="region of interest" description="Disordered" evidence="1">
    <location>
        <begin position="57"/>
        <end position="101"/>
    </location>
</feature>
<evidence type="ECO:0000256" key="1">
    <source>
        <dbReference type="SAM" id="MobiDB-lite"/>
    </source>
</evidence>
<reference evidence="2" key="2">
    <citation type="submission" date="2020-09" db="EMBL/GenBank/DDBJ databases">
        <authorList>
            <person name="Sun Q."/>
            <person name="Sedlacek I."/>
        </authorList>
    </citation>
    <scope>NUCLEOTIDE SEQUENCE</scope>
    <source>
        <strain evidence="2">CCM 7905</strain>
    </source>
</reference>
<dbReference type="RefSeq" id="WP_188544478.1">
    <property type="nucleotide sequence ID" value="NZ_BMCU01000002.1"/>
</dbReference>
<keyword evidence="3" id="KW-1185">Reference proteome</keyword>
<feature type="compositionally biased region" description="Gly residues" evidence="1">
    <location>
        <begin position="69"/>
        <end position="91"/>
    </location>
</feature>